<dbReference type="InterPro" id="IPR001789">
    <property type="entry name" value="Sig_transdc_resp-reg_receiver"/>
</dbReference>
<evidence type="ECO:0000313" key="8">
    <source>
        <dbReference type="Proteomes" id="UP001057134"/>
    </source>
</evidence>
<dbReference type="Gene3D" id="3.40.50.2300">
    <property type="match status" value="1"/>
</dbReference>
<organism evidence="7 8">
    <name type="scientific">Paenibacillus konkukensis</name>
    <dbReference type="NCBI Taxonomy" id="2020716"/>
    <lineage>
        <taxon>Bacteria</taxon>
        <taxon>Bacillati</taxon>
        <taxon>Bacillota</taxon>
        <taxon>Bacilli</taxon>
        <taxon>Bacillales</taxon>
        <taxon>Paenibacillaceae</taxon>
        <taxon>Paenibacillus</taxon>
    </lineage>
</organism>
<dbReference type="InterPro" id="IPR018062">
    <property type="entry name" value="HTH_AraC-typ_CS"/>
</dbReference>
<dbReference type="PANTHER" id="PTHR43280">
    <property type="entry name" value="ARAC-FAMILY TRANSCRIPTIONAL REGULATOR"/>
    <property type="match status" value="1"/>
</dbReference>
<evidence type="ECO:0000256" key="2">
    <source>
        <dbReference type="ARBA" id="ARBA00023125"/>
    </source>
</evidence>
<feature type="domain" description="HTH araC/xylS-type" evidence="5">
    <location>
        <begin position="412"/>
        <end position="510"/>
    </location>
</feature>
<dbReference type="SUPFAM" id="SSF46689">
    <property type="entry name" value="Homeodomain-like"/>
    <property type="match status" value="2"/>
</dbReference>
<proteinExistence type="predicted"/>
<dbReference type="CDD" id="cd17536">
    <property type="entry name" value="REC_YesN-like"/>
    <property type="match status" value="1"/>
</dbReference>
<feature type="modified residue" description="4-aspartylphosphate" evidence="4">
    <location>
        <position position="59"/>
    </location>
</feature>
<reference evidence="7" key="1">
    <citation type="submission" date="2018-02" db="EMBL/GenBank/DDBJ databases">
        <authorList>
            <person name="Kim S.-K."/>
            <person name="Jung H.-I."/>
            <person name="Lee S.-W."/>
        </authorList>
    </citation>
    <scope>NUCLEOTIDE SEQUENCE</scope>
    <source>
        <strain evidence="7">SK3146</strain>
    </source>
</reference>
<dbReference type="InterPro" id="IPR011006">
    <property type="entry name" value="CheY-like_superfamily"/>
</dbReference>
<dbReference type="Pfam" id="PF12833">
    <property type="entry name" value="HTH_18"/>
    <property type="match status" value="1"/>
</dbReference>
<evidence type="ECO:0000259" key="6">
    <source>
        <dbReference type="PROSITE" id="PS50110"/>
    </source>
</evidence>
<evidence type="ECO:0000256" key="3">
    <source>
        <dbReference type="ARBA" id="ARBA00023163"/>
    </source>
</evidence>
<dbReference type="Gene3D" id="1.10.10.60">
    <property type="entry name" value="Homeodomain-like"/>
    <property type="match status" value="2"/>
</dbReference>
<dbReference type="InterPro" id="IPR009057">
    <property type="entry name" value="Homeodomain-like_sf"/>
</dbReference>
<dbReference type="SUPFAM" id="SSF52172">
    <property type="entry name" value="CheY-like"/>
    <property type="match status" value="1"/>
</dbReference>
<evidence type="ECO:0000256" key="4">
    <source>
        <dbReference type="PROSITE-ProRule" id="PRU00169"/>
    </source>
</evidence>
<evidence type="ECO:0000256" key="1">
    <source>
        <dbReference type="ARBA" id="ARBA00023015"/>
    </source>
</evidence>
<dbReference type="InterPro" id="IPR018060">
    <property type="entry name" value="HTH_AraC"/>
</dbReference>
<dbReference type="EMBL" id="CP027059">
    <property type="protein sequence ID" value="UQZ87513.1"/>
    <property type="molecule type" value="Genomic_DNA"/>
</dbReference>
<dbReference type="PROSITE" id="PS50110">
    <property type="entry name" value="RESPONSE_REGULATORY"/>
    <property type="match status" value="1"/>
</dbReference>
<dbReference type="PROSITE" id="PS01124">
    <property type="entry name" value="HTH_ARAC_FAMILY_2"/>
    <property type="match status" value="1"/>
</dbReference>
<dbReference type="SMART" id="SM00342">
    <property type="entry name" value="HTH_ARAC"/>
    <property type="match status" value="1"/>
</dbReference>
<dbReference type="SMART" id="SM00448">
    <property type="entry name" value="REC"/>
    <property type="match status" value="1"/>
</dbReference>
<dbReference type="Pfam" id="PF00072">
    <property type="entry name" value="Response_reg"/>
    <property type="match status" value="1"/>
</dbReference>
<dbReference type="Proteomes" id="UP001057134">
    <property type="component" value="Chromosome"/>
</dbReference>
<feature type="domain" description="Response regulatory" evidence="6">
    <location>
        <begin position="8"/>
        <end position="124"/>
    </location>
</feature>
<reference evidence="7" key="2">
    <citation type="journal article" date="2021" name="J Anim Sci Technol">
        <title>Complete genome sequence of Paenibacillus konkukensis sp. nov. SK3146 as a potential probiotic strain.</title>
        <authorList>
            <person name="Jung H.I."/>
            <person name="Park S."/>
            <person name="Niu K.M."/>
            <person name="Lee S.W."/>
            <person name="Kothari D."/>
            <person name="Yi K.J."/>
            <person name="Kim S.K."/>
        </authorList>
    </citation>
    <scope>NUCLEOTIDE SEQUENCE</scope>
    <source>
        <strain evidence="7">SK3146</strain>
    </source>
</reference>
<keyword evidence="8" id="KW-1185">Reference proteome</keyword>
<name>A0ABY4RZ59_9BACL</name>
<evidence type="ECO:0000313" key="7">
    <source>
        <dbReference type="EMBL" id="UQZ87513.1"/>
    </source>
</evidence>
<evidence type="ECO:0000259" key="5">
    <source>
        <dbReference type="PROSITE" id="PS01124"/>
    </source>
</evidence>
<keyword evidence="3" id="KW-0804">Transcription</keyword>
<dbReference type="RefSeq" id="WP_249862969.1">
    <property type="nucleotide sequence ID" value="NZ_CP027059.1"/>
</dbReference>
<dbReference type="PROSITE" id="PS00041">
    <property type="entry name" value="HTH_ARAC_FAMILY_1"/>
    <property type="match status" value="1"/>
</dbReference>
<gene>
    <name evidence="7" type="primary">narL</name>
    <name evidence="7" type="ORF">SK3146_06815</name>
</gene>
<keyword evidence="4" id="KW-0597">Phosphoprotein</keyword>
<sequence length="510" mass="58458">MQVQAPLTVLIVDDDFPIRQELRAFPWQDCNAVLIGEAENGEEALDMFRENLPDVVIADITMPLMNGLELLKAIRSEIPSTKVILLTCHTEFAYAQEALKLGAIEYLTKIPLEDDDIRLALEKARDLIARDRLSSKAEIVHQRNQLARTVTKIVSGRSSAEEPPALLHYPLRLVFLRVDAQAAVKTYIIQEIEEALDRLDHLLNERFQWTLMDGQFVFLREAAQQEAKTIERTLEAVMHTLRHVLQQNKGGMQDDVQMYMIVSETVHSSEELVKAFHNSALWEKHKFYERHPLRSPIYMGKPIAFHPVDGREAAELAKLFHQLVKEPGNDEAWMRSEFYAKCMKSRYEPAELKHLVHSLMKGYHAQSASAAELARLYELIFQAHTLYELLEAVHSLKSEQNAAARKGRKEIEDALAYMAGHLHEDLTLASVADKVGLSPSYFSKVFREQVGEPFSDYLIRRRVEKAEELLRDTNLKVYEVAERIGIPSYRYFTAVFKEKTGLTPTDYKRG</sequence>
<dbReference type="PANTHER" id="PTHR43280:SF2">
    <property type="entry name" value="HTH-TYPE TRANSCRIPTIONAL REGULATOR EXSA"/>
    <property type="match status" value="1"/>
</dbReference>
<keyword evidence="2" id="KW-0238">DNA-binding</keyword>
<keyword evidence="1" id="KW-0805">Transcription regulation</keyword>
<protein>
    <submittedName>
        <fullName evidence="7">Transcriptional regulatory protein NarL</fullName>
    </submittedName>
</protein>
<accession>A0ABY4RZ59</accession>